<reference evidence="1" key="1">
    <citation type="submission" date="2021-01" db="EMBL/GenBank/DDBJ databases">
        <title>Chromosome-level genome assembly of a human fungal pathogen reveals clustering of transcriptionally co-regulated genes.</title>
        <authorList>
            <person name="Voorhies M."/>
            <person name="Cohen S."/>
            <person name="Shea T.P."/>
            <person name="Petrus S."/>
            <person name="Munoz J.F."/>
            <person name="Poplawski S."/>
            <person name="Goldman W.E."/>
            <person name="Michael T."/>
            <person name="Cuomo C.A."/>
            <person name="Sil A."/>
            <person name="Beyhan S."/>
        </authorList>
    </citation>
    <scope>NUCLEOTIDE SEQUENCE</scope>
    <source>
        <strain evidence="1">WU24</strain>
    </source>
</reference>
<protein>
    <submittedName>
        <fullName evidence="1">Uncharacterized protein</fullName>
    </submittedName>
</protein>
<dbReference type="AlphaFoldDB" id="A0A8A1MAF5"/>
<dbReference type="VEuPathDB" id="FungiDB:I7I51_03870"/>
<evidence type="ECO:0000313" key="2">
    <source>
        <dbReference type="Proteomes" id="UP000663671"/>
    </source>
</evidence>
<accession>A0A8A1MAF5</accession>
<dbReference type="OrthoDB" id="3746940at2759"/>
<proteinExistence type="predicted"/>
<dbReference type="EMBL" id="CP069111">
    <property type="protein sequence ID" value="QSS61693.1"/>
    <property type="molecule type" value="Genomic_DNA"/>
</dbReference>
<sequence>MDYPIHPEFSAFIEKPGVFKCALVMAIGDDALSGREEKDIQAHYFPPTQHDRTIHFKGHYLSIYNKETEDYATHEIHNYPTTDYRPFTVPAGYTTYVRGASVYFEV</sequence>
<name>A0A8A1MAF5_AJECA</name>
<dbReference type="Proteomes" id="UP000663671">
    <property type="component" value="Chromosome 5"/>
</dbReference>
<organism evidence="1 2">
    <name type="scientific">Ajellomyces capsulatus</name>
    <name type="common">Darling's disease fungus</name>
    <name type="synonym">Histoplasma capsulatum</name>
    <dbReference type="NCBI Taxonomy" id="5037"/>
    <lineage>
        <taxon>Eukaryota</taxon>
        <taxon>Fungi</taxon>
        <taxon>Dikarya</taxon>
        <taxon>Ascomycota</taxon>
        <taxon>Pezizomycotina</taxon>
        <taxon>Eurotiomycetes</taxon>
        <taxon>Eurotiomycetidae</taxon>
        <taxon>Onygenales</taxon>
        <taxon>Ajellomycetaceae</taxon>
        <taxon>Histoplasma</taxon>
    </lineage>
</organism>
<evidence type="ECO:0000313" key="1">
    <source>
        <dbReference type="EMBL" id="QSS61693.1"/>
    </source>
</evidence>
<gene>
    <name evidence="1" type="ORF">I7I51_03870</name>
</gene>